<accession>A0A9N9ANI4</accession>
<feature type="non-terminal residue" evidence="3">
    <location>
        <position position="545"/>
    </location>
</feature>
<feature type="region of interest" description="Disordered" evidence="1">
    <location>
        <begin position="394"/>
        <end position="423"/>
    </location>
</feature>
<keyword evidence="2" id="KW-0472">Membrane</keyword>
<feature type="compositionally biased region" description="Low complexity" evidence="1">
    <location>
        <begin position="337"/>
        <end position="352"/>
    </location>
</feature>
<evidence type="ECO:0000313" key="4">
    <source>
        <dbReference type="Proteomes" id="UP000789342"/>
    </source>
</evidence>
<keyword evidence="4" id="KW-1185">Reference proteome</keyword>
<feature type="transmembrane region" description="Helical" evidence="2">
    <location>
        <begin position="180"/>
        <end position="205"/>
    </location>
</feature>
<evidence type="ECO:0000256" key="1">
    <source>
        <dbReference type="SAM" id="MobiDB-lite"/>
    </source>
</evidence>
<evidence type="ECO:0000313" key="3">
    <source>
        <dbReference type="EMBL" id="CAG8536671.1"/>
    </source>
</evidence>
<feature type="compositionally biased region" description="Polar residues" evidence="1">
    <location>
        <begin position="402"/>
        <end position="422"/>
    </location>
</feature>
<gene>
    <name evidence="3" type="ORF">AMORRO_LOCUS4928</name>
</gene>
<dbReference type="EMBL" id="CAJVPV010002820">
    <property type="protein sequence ID" value="CAG8536671.1"/>
    <property type="molecule type" value="Genomic_DNA"/>
</dbReference>
<feature type="region of interest" description="Disordered" evidence="1">
    <location>
        <begin position="1"/>
        <end position="21"/>
    </location>
</feature>
<dbReference type="AlphaFoldDB" id="A0A9N9ANI4"/>
<name>A0A9N9ANI4_9GLOM</name>
<protein>
    <submittedName>
        <fullName evidence="3">4997_t:CDS:1</fullName>
    </submittedName>
</protein>
<keyword evidence="2" id="KW-1133">Transmembrane helix</keyword>
<evidence type="ECO:0000256" key="2">
    <source>
        <dbReference type="SAM" id="Phobius"/>
    </source>
</evidence>
<proteinExistence type="predicted"/>
<sequence>MKKDEKDNGTDQHKEISPLTPDDCMNPDVAFIFDLIRYTCEMIAKGITQRPNSERDIDVFIKRHIFSCFDTILDSHFGEVVSRASRSRREVAINAPSNAEGYHLDWMFTRHDLGKELCWGREFSLCERTGSKTEDTSKIFSNTLKVQKTLRDMHQNLIEAISADGGGTLSKPVIQASTKLLMPGFLSSYFFIRAILVIYVGGGFYTSVNLADLYIPTKYQELEFIIKMSRSMLQIKKLLSVTISRFKQMKNRAEKEKFASGKVAIPARQEEYRSFQKPRVPKTKDHLEPDDNPEASTKDISPLIEGHSGEEKGITPNPLPEIERSSTQAQRGEPLDPSESSTEPEISTTSLPQDIIGTDMPAHADDDSAEILDFVETIHKERISSEISEIRERNREKKLQESHNNLTPPIQSATSTMSTPESLDSKTMKKLWDQNKSLDKTSQSHKKKGTENIVQVIADGIQDNIISDLNHVTEISATARRQNSDTISLLDLAQLFDKATNAEYYATKANQEETLCWINYGKEFVIQYNDLIKNSNGKIGEKKAK</sequence>
<reference evidence="3" key="1">
    <citation type="submission" date="2021-06" db="EMBL/GenBank/DDBJ databases">
        <authorList>
            <person name="Kallberg Y."/>
            <person name="Tangrot J."/>
            <person name="Rosling A."/>
        </authorList>
    </citation>
    <scope>NUCLEOTIDE SEQUENCE</scope>
    <source>
        <strain evidence="3">CL551</strain>
    </source>
</reference>
<dbReference type="Proteomes" id="UP000789342">
    <property type="component" value="Unassembled WGS sequence"/>
</dbReference>
<feature type="compositionally biased region" description="Basic and acidic residues" evidence="1">
    <location>
        <begin position="1"/>
        <end position="16"/>
    </location>
</feature>
<keyword evidence="2" id="KW-0812">Transmembrane</keyword>
<dbReference type="OrthoDB" id="2401718at2759"/>
<comment type="caution">
    <text evidence="3">The sequence shown here is derived from an EMBL/GenBank/DDBJ whole genome shotgun (WGS) entry which is preliminary data.</text>
</comment>
<organism evidence="3 4">
    <name type="scientific">Acaulospora morrowiae</name>
    <dbReference type="NCBI Taxonomy" id="94023"/>
    <lineage>
        <taxon>Eukaryota</taxon>
        <taxon>Fungi</taxon>
        <taxon>Fungi incertae sedis</taxon>
        <taxon>Mucoromycota</taxon>
        <taxon>Glomeromycotina</taxon>
        <taxon>Glomeromycetes</taxon>
        <taxon>Diversisporales</taxon>
        <taxon>Acaulosporaceae</taxon>
        <taxon>Acaulospora</taxon>
    </lineage>
</organism>
<feature type="region of interest" description="Disordered" evidence="1">
    <location>
        <begin position="270"/>
        <end position="355"/>
    </location>
</feature>